<keyword evidence="3" id="KW-1185">Reference proteome</keyword>
<dbReference type="KEGG" id="pce:PECL_89"/>
<feature type="transmembrane region" description="Helical" evidence="1">
    <location>
        <begin position="80"/>
        <end position="100"/>
    </location>
</feature>
<gene>
    <name evidence="2" type="ordered locus">PECL_89</name>
</gene>
<keyword evidence="1" id="KW-1133">Transmembrane helix</keyword>
<proteinExistence type="predicted"/>
<organism evidence="2 3">
    <name type="scientific">Pediococcus claussenii (strain ATCC BAA-344 / DSM 14800 / JCM 18046 / KCTC 3811 / LMG 21948 / P06)</name>
    <dbReference type="NCBI Taxonomy" id="701521"/>
    <lineage>
        <taxon>Bacteria</taxon>
        <taxon>Bacillati</taxon>
        <taxon>Bacillota</taxon>
        <taxon>Bacilli</taxon>
        <taxon>Lactobacillales</taxon>
        <taxon>Lactobacillaceae</taxon>
        <taxon>Pediococcus</taxon>
    </lineage>
</organism>
<evidence type="ECO:0000313" key="3">
    <source>
        <dbReference type="Proteomes" id="UP000005444"/>
    </source>
</evidence>
<keyword evidence="1" id="KW-0812">Transmembrane</keyword>
<dbReference type="EMBL" id="CP003137">
    <property type="protein sequence ID" value="AEV94417.1"/>
    <property type="molecule type" value="Genomic_DNA"/>
</dbReference>
<accession>G8PEN7</accession>
<dbReference type="HOGENOM" id="CLU_1249642_0_0_9"/>
<dbReference type="Proteomes" id="UP000005444">
    <property type="component" value="Chromosome"/>
</dbReference>
<sequence length="221" mass="24523">MNNQEWNRVANISGIISLISIPLFLWRLMSGSIGFLTITFFSLVIVGVAAYLAIKLILVIRKSTPEPYSVSHLVSGTREFVYFFISMFALLLFGIGFAFFSSSAAGRTGGSLLMLYFVIEAGFKVYDVQRLTTHRTAHITLSSDYKLRSFSRAEQIGLGMMGLGFILMFFIPACSVIIFIGGAIFLIRPLAKHMVGQVIDQLLLLLNCVMIVVSILLVIFK</sequence>
<reference evidence="2 3" key="1">
    <citation type="journal article" date="2012" name="J. Bacteriol.">
        <title>Complete Genome Sequence of the Beer Spoilage Organism Pediococcus claussenii ATCC BAA-344T.</title>
        <authorList>
            <person name="Pittet V."/>
            <person name="Abegunde T."/>
            <person name="Marfleet T."/>
            <person name="Haakensen M."/>
            <person name="Morrow K."/>
            <person name="Jayaprakash T."/>
            <person name="Schroeder K."/>
            <person name="Trost B."/>
            <person name="Byrns S."/>
            <person name="Bergsveinson J."/>
            <person name="Kusalik A."/>
            <person name="Ziola B."/>
        </authorList>
    </citation>
    <scope>NUCLEOTIDE SEQUENCE [LARGE SCALE GENOMIC DNA]</scope>
    <source>
        <strain evidence="2 3">ATCC BAA-344</strain>
    </source>
</reference>
<dbReference type="RefSeq" id="WP_014214615.1">
    <property type="nucleotide sequence ID" value="NC_016605.1"/>
</dbReference>
<name>G8PEN7_PEDCP</name>
<feature type="transmembrane region" description="Helical" evidence="1">
    <location>
        <begin position="199"/>
        <end position="220"/>
    </location>
</feature>
<feature type="transmembrane region" description="Helical" evidence="1">
    <location>
        <begin position="156"/>
        <end position="187"/>
    </location>
</feature>
<feature type="transmembrane region" description="Helical" evidence="1">
    <location>
        <begin position="6"/>
        <end position="26"/>
    </location>
</feature>
<evidence type="ECO:0000313" key="2">
    <source>
        <dbReference type="EMBL" id="AEV94417.1"/>
    </source>
</evidence>
<feature type="transmembrane region" description="Helical" evidence="1">
    <location>
        <begin position="33"/>
        <end position="60"/>
    </location>
</feature>
<dbReference type="STRING" id="701521.PECL_89"/>
<keyword evidence="1" id="KW-0472">Membrane</keyword>
<protein>
    <submittedName>
        <fullName evidence="2">Membrane protein</fullName>
    </submittedName>
</protein>
<evidence type="ECO:0000256" key="1">
    <source>
        <dbReference type="SAM" id="Phobius"/>
    </source>
</evidence>
<dbReference type="AlphaFoldDB" id="G8PEN7"/>
<dbReference type="PATRIC" id="fig|701521.8.peg.80"/>